<proteinExistence type="predicted"/>
<sequence length="134" mass="13503">MVVTKAAVTSSVHSGSVAAAVARISSPGVVVVVVVTVVSRPQLVTSHVDVVHEPVTVAVGRAVAVHTTRHDVTVLVGSHSQSSPWHSSSGLSLPRHGEGEPVGVSDGGMVTAIVGMGWMVMVELVVTKTGGSGL</sequence>
<evidence type="ECO:0000313" key="3">
    <source>
        <dbReference type="Proteomes" id="UP000289323"/>
    </source>
</evidence>
<protein>
    <submittedName>
        <fullName evidence="2">174d2a38-83b3-40f5-a97e-03be3c3c1ea4</fullName>
    </submittedName>
</protein>
<accession>A0A446BRF8</accession>
<feature type="region of interest" description="Disordered" evidence="1">
    <location>
        <begin position="77"/>
        <end position="99"/>
    </location>
</feature>
<evidence type="ECO:0000256" key="1">
    <source>
        <dbReference type="SAM" id="MobiDB-lite"/>
    </source>
</evidence>
<reference evidence="2 3" key="1">
    <citation type="submission" date="2018-04" db="EMBL/GenBank/DDBJ databases">
        <authorList>
            <person name="Huttner S."/>
            <person name="Dainat J."/>
        </authorList>
    </citation>
    <scope>NUCLEOTIDE SEQUENCE [LARGE SCALE GENOMIC DNA]</scope>
</reference>
<dbReference type="Proteomes" id="UP000289323">
    <property type="component" value="Unassembled WGS sequence"/>
</dbReference>
<name>A0A446BRF8_9PEZI</name>
<dbReference type="AlphaFoldDB" id="A0A446BRF8"/>
<evidence type="ECO:0000313" key="2">
    <source>
        <dbReference type="EMBL" id="SPQ25093.1"/>
    </source>
</evidence>
<feature type="compositionally biased region" description="Low complexity" evidence="1">
    <location>
        <begin position="77"/>
        <end position="94"/>
    </location>
</feature>
<organism evidence="2 3">
    <name type="scientific">Thermothielavioides terrestris</name>
    <dbReference type="NCBI Taxonomy" id="2587410"/>
    <lineage>
        <taxon>Eukaryota</taxon>
        <taxon>Fungi</taxon>
        <taxon>Dikarya</taxon>
        <taxon>Ascomycota</taxon>
        <taxon>Pezizomycotina</taxon>
        <taxon>Sordariomycetes</taxon>
        <taxon>Sordariomycetidae</taxon>
        <taxon>Sordariales</taxon>
        <taxon>Chaetomiaceae</taxon>
        <taxon>Thermothielavioides</taxon>
    </lineage>
</organism>
<gene>
    <name evidence="2" type="ORF">TT172_LOCUS7512</name>
</gene>
<dbReference type="EMBL" id="OUUZ01000015">
    <property type="protein sequence ID" value="SPQ25093.1"/>
    <property type="molecule type" value="Genomic_DNA"/>
</dbReference>